<protein>
    <submittedName>
        <fullName evidence="1">Lipoprotein releasing system transmembrane protein LolC</fullName>
    </submittedName>
</protein>
<keyword evidence="1" id="KW-0472">Membrane</keyword>
<proteinExistence type="predicted"/>
<dbReference type="EMBL" id="BDQK01000004">
    <property type="protein sequence ID" value="GBF79718.1"/>
    <property type="molecule type" value="Genomic_DNA"/>
</dbReference>
<keyword evidence="1" id="KW-0449">Lipoprotein</keyword>
<accession>A0A401IEJ0</accession>
<gene>
    <name evidence="1" type="ORF">AsFPU1_1096</name>
    <name evidence="2" type="ORF">AsFPU1_1117</name>
</gene>
<reference evidence="1" key="2">
    <citation type="journal article" date="2019" name="J. Gen. Appl. Microbiol.">
        <title>Physiological properties and genetic analysis related to exopolysaccharide (EPS) production in the fresh-water unicellular cyanobacterium Aphanothece sacrum (Suizenji Nori).</title>
        <authorList>
            <person name="Ohki K."/>
            <person name="Kanesaki Y."/>
            <person name="Suzuki N."/>
            <person name="Okajima M."/>
            <person name="Kaneko T."/>
            <person name="Yoshikawa S."/>
        </authorList>
    </citation>
    <scope>NUCLEOTIDE SEQUENCE</scope>
    <source>
        <strain evidence="1">FPU1</strain>
    </source>
</reference>
<keyword evidence="1" id="KW-0812">Transmembrane</keyword>
<name>A0A401IEJ0_APHSA</name>
<reference evidence="3" key="1">
    <citation type="submission" date="2017-05" db="EMBL/GenBank/DDBJ databases">
        <title>Physiological properties and genetic analysis related to exopolysaccharide production of fresh-water unicellular cyanobacterium Aphanothece sacrum, Suizenji Nori, that has been cultured as a food source in Japan.</title>
        <authorList>
            <person name="Kanesaki Y."/>
            <person name="Yoshikawa S."/>
            <person name="Ohki K."/>
        </authorList>
    </citation>
    <scope>NUCLEOTIDE SEQUENCE [LARGE SCALE GENOMIC DNA]</scope>
    <source>
        <strain evidence="3">FPU1</strain>
    </source>
</reference>
<keyword evidence="3" id="KW-1185">Reference proteome</keyword>
<evidence type="ECO:0000313" key="2">
    <source>
        <dbReference type="EMBL" id="GBF79718.1"/>
    </source>
</evidence>
<organism evidence="1 3">
    <name type="scientific">Aphanothece sacrum FPU1</name>
    <dbReference type="NCBI Taxonomy" id="1920663"/>
    <lineage>
        <taxon>Bacteria</taxon>
        <taxon>Bacillati</taxon>
        <taxon>Cyanobacteriota</taxon>
        <taxon>Cyanophyceae</taxon>
        <taxon>Oscillatoriophycideae</taxon>
        <taxon>Chroococcales</taxon>
        <taxon>Aphanothecaceae</taxon>
        <taxon>Aphanothece</taxon>
    </lineage>
</organism>
<dbReference type="AlphaFoldDB" id="A0A401IEJ0"/>
<sequence length="182" mass="20071">MALTVLFFLIPLPQSKTQPSIRYLIKDHAIYKPYSKYPKILVFIADKNNKGKGKLISLDTKNGLIDAEFKAVSGVGGNEGQSSAGPIPSVVRVDLKHYSVNTKPLYLSIKGIEGNFYKINPHLVKVDGNTRGDFGIHFDANVPGTAGCLGIVDSANWQQFQRLMTTYQRAGLRTIPLIVAYF</sequence>
<dbReference type="Proteomes" id="UP000287247">
    <property type="component" value="Unassembled WGS sequence"/>
</dbReference>
<dbReference type="EMBL" id="BDQK01000003">
    <property type="protein sequence ID" value="GBF79697.1"/>
    <property type="molecule type" value="Genomic_DNA"/>
</dbReference>
<evidence type="ECO:0000313" key="1">
    <source>
        <dbReference type="EMBL" id="GBF79697.1"/>
    </source>
</evidence>
<comment type="caution">
    <text evidence="1">The sequence shown here is derived from an EMBL/GenBank/DDBJ whole genome shotgun (WGS) entry which is preliminary data.</text>
</comment>
<evidence type="ECO:0000313" key="3">
    <source>
        <dbReference type="Proteomes" id="UP000287247"/>
    </source>
</evidence>